<dbReference type="OrthoDB" id="9762066at2"/>
<dbReference type="Proteomes" id="UP000033393">
    <property type="component" value="Unassembled WGS sequence"/>
</dbReference>
<evidence type="ECO:0000256" key="2">
    <source>
        <dbReference type="ARBA" id="ARBA00022801"/>
    </source>
</evidence>
<dbReference type="SUPFAM" id="SSF49373">
    <property type="entry name" value="Invasin/intimin cell-adhesion fragments"/>
    <property type="match status" value="1"/>
</dbReference>
<dbReference type="InterPro" id="IPR032311">
    <property type="entry name" value="DUF4982"/>
</dbReference>
<feature type="non-terminal residue" evidence="6">
    <location>
        <position position="1"/>
    </location>
</feature>
<dbReference type="PANTHER" id="PTHR42732">
    <property type="entry name" value="BETA-GALACTOSIDASE"/>
    <property type="match status" value="1"/>
</dbReference>
<evidence type="ECO:0000259" key="4">
    <source>
        <dbReference type="Pfam" id="PF16355"/>
    </source>
</evidence>
<dbReference type="GO" id="GO:0005975">
    <property type="term" value="P:carbohydrate metabolic process"/>
    <property type="evidence" value="ECO:0007669"/>
    <property type="project" value="UniProtKB-ARBA"/>
</dbReference>
<dbReference type="InterPro" id="IPR051913">
    <property type="entry name" value="GH2_Domain-Containing"/>
</dbReference>
<dbReference type="Pfam" id="PF16355">
    <property type="entry name" value="DUF4982"/>
    <property type="match status" value="1"/>
</dbReference>
<protein>
    <submittedName>
        <fullName evidence="6">Beta-galactosidase</fullName>
    </submittedName>
</protein>
<dbReference type="AlphaFoldDB" id="A0A0F0GFV0"/>
<keyword evidence="2" id="KW-0378">Hydrolase</keyword>
<dbReference type="Gene3D" id="2.60.40.10">
    <property type="entry name" value="Immunoglobulins"/>
    <property type="match status" value="2"/>
</dbReference>
<gene>
    <name evidence="6" type="ORF">UK23_45710</name>
</gene>
<keyword evidence="3" id="KW-0326">Glycosidase</keyword>
<dbReference type="InterPro" id="IPR040605">
    <property type="entry name" value="Glyco_hydro2_dom5"/>
</dbReference>
<dbReference type="Pfam" id="PF18565">
    <property type="entry name" value="Glyco_hydro2_C5"/>
    <property type="match status" value="1"/>
</dbReference>
<dbReference type="InterPro" id="IPR013783">
    <property type="entry name" value="Ig-like_fold"/>
</dbReference>
<dbReference type="PANTHER" id="PTHR42732:SF1">
    <property type="entry name" value="BETA-MANNOSIDASE"/>
    <property type="match status" value="1"/>
</dbReference>
<comment type="caution">
    <text evidence="6">The sequence shown here is derived from an EMBL/GenBank/DDBJ whole genome shotgun (WGS) entry which is preliminary data.</text>
</comment>
<evidence type="ECO:0000256" key="1">
    <source>
        <dbReference type="ARBA" id="ARBA00007401"/>
    </source>
</evidence>
<keyword evidence="7" id="KW-1185">Reference proteome</keyword>
<dbReference type="EMBL" id="JYJG01000529">
    <property type="protein sequence ID" value="KJK33518.1"/>
    <property type="molecule type" value="Genomic_DNA"/>
</dbReference>
<evidence type="ECO:0000313" key="6">
    <source>
        <dbReference type="EMBL" id="KJK33518.1"/>
    </source>
</evidence>
<evidence type="ECO:0000256" key="3">
    <source>
        <dbReference type="ARBA" id="ARBA00023295"/>
    </source>
</evidence>
<evidence type="ECO:0000259" key="5">
    <source>
        <dbReference type="Pfam" id="PF18565"/>
    </source>
</evidence>
<feature type="domain" description="Glycoside hydrolase family 2" evidence="5">
    <location>
        <begin position="144"/>
        <end position="244"/>
    </location>
</feature>
<dbReference type="RefSeq" id="WP_045318118.1">
    <property type="nucleotide sequence ID" value="NZ_JYJG01000529.1"/>
</dbReference>
<comment type="similarity">
    <text evidence="1">Belongs to the glycosyl hydrolase 2 family.</text>
</comment>
<evidence type="ECO:0000313" key="7">
    <source>
        <dbReference type="Proteomes" id="UP000033393"/>
    </source>
</evidence>
<feature type="non-terminal residue" evidence="6">
    <location>
        <position position="273"/>
    </location>
</feature>
<dbReference type="InterPro" id="IPR008964">
    <property type="entry name" value="Invasin/intimin_cell_adhesion"/>
</dbReference>
<name>A0A0F0GFV0_LENAE</name>
<accession>A0A0F0GFV0</accession>
<sequence length="273" mass="28308">TAGFAKDFYHLFRSQWTTDPMVHLLPMNWTDRKPGEPVSVWAYSNVDTVELTLNGRSLGEKKFDTKTTAYGARYLETTEASGDDKTVTSGRFPGSYTSPNGSAGKLHLAWTVPFQPGRLVAVAKRGGVVVARDEVATAGAPDAIRLTPDRNTTVADGKSLTFVTADVVDSAGVVVPGADNLISFQVSGGSLAGLDNGRQESAENYQASSRTAFNGKALAMIRSGQGSSAIEVTARAPGLRTGTATIAATGARLGIAPAAGPVPEPEAPPAAAA</sequence>
<feature type="domain" description="DUF4982" evidence="4">
    <location>
        <begin position="35"/>
        <end position="131"/>
    </location>
</feature>
<proteinExistence type="inferred from homology"/>
<dbReference type="GO" id="GO:0016798">
    <property type="term" value="F:hydrolase activity, acting on glycosyl bonds"/>
    <property type="evidence" value="ECO:0007669"/>
    <property type="project" value="UniProtKB-KW"/>
</dbReference>
<organism evidence="6 7">
    <name type="scientific">Lentzea aerocolonigenes</name>
    <name type="common">Lechevalieria aerocolonigenes</name>
    <name type="synonym">Saccharothrix aerocolonigenes</name>
    <dbReference type="NCBI Taxonomy" id="68170"/>
    <lineage>
        <taxon>Bacteria</taxon>
        <taxon>Bacillati</taxon>
        <taxon>Actinomycetota</taxon>
        <taxon>Actinomycetes</taxon>
        <taxon>Pseudonocardiales</taxon>
        <taxon>Pseudonocardiaceae</taxon>
        <taxon>Lentzea</taxon>
    </lineage>
</organism>
<reference evidence="6 7" key="1">
    <citation type="submission" date="2015-02" db="EMBL/GenBank/DDBJ databases">
        <authorList>
            <person name="Ju K.-S."/>
            <person name="Doroghazi J.R."/>
            <person name="Metcalf W."/>
        </authorList>
    </citation>
    <scope>NUCLEOTIDE SEQUENCE [LARGE SCALE GENOMIC DNA]</scope>
    <source>
        <strain evidence="6 7">NRRL B-16140</strain>
    </source>
</reference>